<dbReference type="Gene3D" id="2.60.40.1180">
    <property type="entry name" value="Golgi alpha-mannosidase II"/>
    <property type="match status" value="1"/>
</dbReference>
<dbReference type="Pfam" id="PF00128">
    <property type="entry name" value="Alpha-amylase"/>
    <property type="match status" value="1"/>
</dbReference>
<evidence type="ECO:0000256" key="3">
    <source>
        <dbReference type="ARBA" id="ARBA00012741"/>
    </source>
</evidence>
<dbReference type="GeneID" id="105366272"/>
<keyword evidence="5" id="KW-0378">Hydrolase</keyword>
<evidence type="ECO:0000256" key="2">
    <source>
        <dbReference type="ARBA" id="ARBA00008061"/>
    </source>
</evidence>
<dbReference type="CDD" id="cd11328">
    <property type="entry name" value="AmyAc_maltase"/>
    <property type="match status" value="1"/>
</dbReference>
<evidence type="ECO:0000313" key="9">
    <source>
        <dbReference type="RefSeq" id="XP_011502956.1"/>
    </source>
</evidence>
<dbReference type="InterPro" id="IPR006047">
    <property type="entry name" value="GH13_cat_dom"/>
</dbReference>
<dbReference type="SMART" id="SM00642">
    <property type="entry name" value="Aamy"/>
    <property type="match status" value="1"/>
</dbReference>
<dbReference type="SUPFAM" id="SSF51011">
    <property type="entry name" value="Glycosyl hydrolase domain"/>
    <property type="match status" value="1"/>
</dbReference>
<protein>
    <recommendedName>
        <fullName evidence="3">alpha-glucosidase</fullName>
        <ecNumber evidence="3">3.2.1.20</ecNumber>
    </recommendedName>
</protein>
<comment type="catalytic activity">
    <reaction evidence="1">
        <text>Hydrolysis of terminal, non-reducing (1-&gt;4)-linked alpha-D-glucose residues with release of alpha-D-glucose.</text>
        <dbReference type="EC" id="3.2.1.20"/>
    </reaction>
</comment>
<evidence type="ECO:0000313" key="8">
    <source>
        <dbReference type="Proteomes" id="UP000695007"/>
    </source>
</evidence>
<feature type="signal peptide" evidence="6">
    <location>
        <begin position="1"/>
        <end position="19"/>
    </location>
</feature>
<dbReference type="GO" id="GO:0005975">
    <property type="term" value="P:carbohydrate metabolic process"/>
    <property type="evidence" value="ECO:0007669"/>
    <property type="project" value="InterPro"/>
</dbReference>
<sequence>MKALITLSTFILLFFEVSGELEWWRTMSLYQLCPRSFKDSDGNGIGDFKGIQSKLHYLVESGFDGFWLTPFYPSPFQDFGYDISNFQEIDPLYGTMKDFEDLLEMAHNMSLKVIIDFVPNHSSDQHEWFQKSVKKIDPYTDYYIWNEGKFVNGIRVPPNNWVSVFGGSSWTWNEERQAYFYHQFAKGQPDFDFRNEKVRNEMKDILIFWIKKGVDGFRMDALPFIFEDKYLRNEKLTGRTHNPNDFDYTYHDYTMHLIENYEMVHEWRNVIDQYNQSNVMMIEAYANISLTMLYYTYGAHFPFNFGFITSINQYSNANRIKHVIDEWMKYLPLGATSSWVAGNHDQHRLRTRFGPDIAPIITMMVQLLPGVAVTYLGDEICMEDTYLTWEETQDPQGCNAGKTDYQKRSRDPVRTPFQWDASTSAGFSTNPRTWLRVNDNYKTVNLAAQKAADKSCYKSFLKVTKLRRLPSISKGELKTKLFNNDVFAFSRELKNEISIYVVINMGNEPVTLNLEVFENITSKLKLYHLTTNIELPTGSIVNTNSVKVPARNAAILFSN</sequence>
<name>A0AAJ6YRQ0_9HYME</name>
<dbReference type="RefSeq" id="XP_011502956.1">
    <property type="nucleotide sequence ID" value="XM_011504654.1"/>
</dbReference>
<keyword evidence="8" id="KW-1185">Reference proteome</keyword>
<feature type="domain" description="Glycosyl hydrolase family 13 catalytic" evidence="7">
    <location>
        <begin position="31"/>
        <end position="414"/>
    </location>
</feature>
<dbReference type="Gene3D" id="3.90.400.10">
    <property type="entry name" value="Oligo-1,6-glucosidase, Domain 2"/>
    <property type="match status" value="1"/>
</dbReference>
<keyword evidence="6" id="KW-0732">Signal</keyword>
<evidence type="ECO:0000256" key="5">
    <source>
        <dbReference type="ARBA" id="ARBA00023295"/>
    </source>
</evidence>
<accession>A0AAJ6YRQ0</accession>
<dbReference type="PANTHER" id="PTHR10357">
    <property type="entry name" value="ALPHA-AMYLASE FAMILY MEMBER"/>
    <property type="match status" value="1"/>
</dbReference>
<proteinExistence type="inferred from homology"/>
<dbReference type="SUPFAM" id="SSF51445">
    <property type="entry name" value="(Trans)glycosidases"/>
    <property type="match status" value="1"/>
</dbReference>
<dbReference type="Proteomes" id="UP000695007">
    <property type="component" value="Unplaced"/>
</dbReference>
<dbReference type="AlphaFoldDB" id="A0AAJ6YRQ0"/>
<comment type="similarity">
    <text evidence="2">Belongs to the glycosyl hydrolase 13 family.</text>
</comment>
<dbReference type="InterPro" id="IPR017853">
    <property type="entry name" value="GH"/>
</dbReference>
<dbReference type="EC" id="3.2.1.20" evidence="3"/>
<gene>
    <name evidence="9" type="primary">LOC105366272</name>
</gene>
<dbReference type="GO" id="GO:0004558">
    <property type="term" value="F:alpha-1,4-glucosidase activity"/>
    <property type="evidence" value="ECO:0007669"/>
    <property type="project" value="UniProtKB-EC"/>
</dbReference>
<evidence type="ECO:0000259" key="7">
    <source>
        <dbReference type="SMART" id="SM00642"/>
    </source>
</evidence>
<dbReference type="InterPro" id="IPR045857">
    <property type="entry name" value="O16G_dom_2"/>
</dbReference>
<organism evidence="8 9">
    <name type="scientific">Ceratosolen solmsi marchali</name>
    <dbReference type="NCBI Taxonomy" id="326594"/>
    <lineage>
        <taxon>Eukaryota</taxon>
        <taxon>Metazoa</taxon>
        <taxon>Ecdysozoa</taxon>
        <taxon>Arthropoda</taxon>
        <taxon>Hexapoda</taxon>
        <taxon>Insecta</taxon>
        <taxon>Pterygota</taxon>
        <taxon>Neoptera</taxon>
        <taxon>Endopterygota</taxon>
        <taxon>Hymenoptera</taxon>
        <taxon>Apocrita</taxon>
        <taxon>Proctotrupomorpha</taxon>
        <taxon>Chalcidoidea</taxon>
        <taxon>Agaonidae</taxon>
        <taxon>Agaoninae</taxon>
        <taxon>Ceratosolen</taxon>
    </lineage>
</organism>
<keyword evidence="5" id="KW-0326">Glycosidase</keyword>
<dbReference type="FunFam" id="3.90.400.10:FF:000001">
    <property type="entry name" value="Maltase A3, isoform A"/>
    <property type="match status" value="1"/>
</dbReference>
<evidence type="ECO:0000256" key="4">
    <source>
        <dbReference type="ARBA" id="ARBA00023180"/>
    </source>
</evidence>
<keyword evidence="4" id="KW-0325">Glycoprotein</keyword>
<feature type="chain" id="PRO_5042546449" description="alpha-glucosidase" evidence="6">
    <location>
        <begin position="20"/>
        <end position="559"/>
    </location>
</feature>
<reference evidence="9" key="1">
    <citation type="submission" date="2025-08" db="UniProtKB">
        <authorList>
            <consortium name="RefSeq"/>
        </authorList>
    </citation>
    <scope>IDENTIFICATION</scope>
</reference>
<evidence type="ECO:0000256" key="1">
    <source>
        <dbReference type="ARBA" id="ARBA00001657"/>
    </source>
</evidence>
<evidence type="ECO:0000256" key="6">
    <source>
        <dbReference type="SAM" id="SignalP"/>
    </source>
</evidence>
<dbReference type="KEGG" id="csol:105366272"/>
<dbReference type="Gene3D" id="3.20.20.80">
    <property type="entry name" value="Glycosidases"/>
    <property type="match status" value="1"/>
</dbReference>
<dbReference type="InterPro" id="IPR013780">
    <property type="entry name" value="Glyco_hydro_b"/>
</dbReference>
<dbReference type="PANTHER" id="PTHR10357:SF179">
    <property type="entry name" value="NEUTRAL AND BASIC AMINO ACID TRANSPORT PROTEIN RBAT"/>
    <property type="match status" value="1"/>
</dbReference>